<dbReference type="InterPro" id="IPR036770">
    <property type="entry name" value="Ankyrin_rpt-contain_sf"/>
</dbReference>
<dbReference type="Gene3D" id="1.25.40.20">
    <property type="entry name" value="Ankyrin repeat-containing domain"/>
    <property type="match status" value="1"/>
</dbReference>
<dbReference type="PANTHER" id="PTHR24198">
    <property type="entry name" value="ANKYRIN REPEAT AND PROTEIN KINASE DOMAIN-CONTAINING PROTEIN"/>
    <property type="match status" value="1"/>
</dbReference>
<feature type="repeat" description="ANK" evidence="3">
    <location>
        <begin position="170"/>
        <end position="193"/>
    </location>
</feature>
<dbReference type="AlphaFoldDB" id="A0A3Q2QHF9"/>
<dbReference type="PANTHER" id="PTHR24198:SF185">
    <property type="entry name" value="ANKYRIN-3"/>
    <property type="match status" value="1"/>
</dbReference>
<dbReference type="PRINTS" id="PR01415">
    <property type="entry name" value="ANKYRIN"/>
</dbReference>
<keyword evidence="1" id="KW-0677">Repeat</keyword>
<dbReference type="Pfam" id="PF00023">
    <property type="entry name" value="Ank"/>
    <property type="match status" value="1"/>
</dbReference>
<name>A0A3Q2QHF9_FUNHE</name>
<keyword evidence="6" id="KW-1185">Reference proteome</keyword>
<keyword evidence="2 3" id="KW-0040">ANK repeat</keyword>
<dbReference type="GeneTree" id="ENSGT00940000155279"/>
<organism evidence="5 6">
    <name type="scientific">Fundulus heteroclitus</name>
    <name type="common">Killifish</name>
    <name type="synonym">Mummichog</name>
    <dbReference type="NCBI Taxonomy" id="8078"/>
    <lineage>
        <taxon>Eukaryota</taxon>
        <taxon>Metazoa</taxon>
        <taxon>Chordata</taxon>
        <taxon>Craniata</taxon>
        <taxon>Vertebrata</taxon>
        <taxon>Euteleostomi</taxon>
        <taxon>Actinopterygii</taxon>
        <taxon>Neopterygii</taxon>
        <taxon>Teleostei</taxon>
        <taxon>Neoteleostei</taxon>
        <taxon>Acanthomorphata</taxon>
        <taxon>Ovalentaria</taxon>
        <taxon>Atherinomorphae</taxon>
        <taxon>Cyprinodontiformes</taxon>
        <taxon>Fundulidae</taxon>
        <taxon>Fundulus</taxon>
    </lineage>
</organism>
<evidence type="ECO:0000313" key="5">
    <source>
        <dbReference type="Ensembl" id="ENSFHEP00000026858.1"/>
    </source>
</evidence>
<feature type="repeat" description="ANK" evidence="3">
    <location>
        <begin position="104"/>
        <end position="136"/>
    </location>
</feature>
<feature type="repeat" description="ANK" evidence="3">
    <location>
        <begin position="71"/>
        <end position="103"/>
    </location>
</feature>
<dbReference type="Ensembl" id="ENSFHET00000001642.1">
    <property type="protein sequence ID" value="ENSFHEP00000026858.1"/>
    <property type="gene ID" value="ENSFHEG00000009975.1"/>
</dbReference>
<proteinExistence type="predicted"/>
<dbReference type="GO" id="GO:0005737">
    <property type="term" value="C:cytoplasm"/>
    <property type="evidence" value="ECO:0007669"/>
    <property type="project" value="TreeGrafter"/>
</dbReference>
<dbReference type="PROSITE" id="PS50297">
    <property type="entry name" value="ANK_REP_REGION"/>
    <property type="match status" value="4"/>
</dbReference>
<evidence type="ECO:0000256" key="4">
    <source>
        <dbReference type="SAM" id="MobiDB-lite"/>
    </source>
</evidence>
<dbReference type="SMART" id="SM00248">
    <property type="entry name" value="ANK"/>
    <property type="match status" value="6"/>
</dbReference>
<evidence type="ECO:0000256" key="1">
    <source>
        <dbReference type="ARBA" id="ARBA00022737"/>
    </source>
</evidence>
<evidence type="ECO:0000313" key="6">
    <source>
        <dbReference type="Proteomes" id="UP000265000"/>
    </source>
</evidence>
<accession>A0A3Q2QHF9</accession>
<dbReference type="InterPro" id="IPR002110">
    <property type="entry name" value="Ankyrin_rpt"/>
</dbReference>
<evidence type="ECO:0000256" key="2">
    <source>
        <dbReference type="ARBA" id="ARBA00023043"/>
    </source>
</evidence>
<reference evidence="5" key="2">
    <citation type="submission" date="2025-09" db="UniProtKB">
        <authorList>
            <consortium name="Ensembl"/>
        </authorList>
    </citation>
    <scope>IDENTIFICATION</scope>
</reference>
<evidence type="ECO:0000256" key="3">
    <source>
        <dbReference type="PROSITE-ProRule" id="PRU00023"/>
    </source>
</evidence>
<dbReference type="PROSITE" id="PS50088">
    <property type="entry name" value="ANK_REPEAT"/>
    <property type="match status" value="4"/>
</dbReference>
<dbReference type="Pfam" id="PF12796">
    <property type="entry name" value="Ank_2"/>
    <property type="match status" value="2"/>
</dbReference>
<sequence>MAHAAAHLKKARELEQHPEYRALQKARERRRRRREKSDSNTSFLRAARAGNTDKVLEFLKNGVDICTCNQNGLNALHLAAKEGHKDLVEELLQRGASVDSSTKKGNTALHIASLAGQKEVVRLLVNRGADVNSQSQNGFTPLYMAAQENHLEVVRYLLENEGNQSIATEDGFTPLAIALQQGHNSVVSLLLEHDTKGKVRLPALHIAARKDDTKSAALLLQNDHNADVQSKMMVNRTTEVYRFATSSSDFVFVTSDHLFQLFFSPLKFFAKLMGAFGTSRNPARHTYVVFIQMHEGHIPHGRQRNTLCCFTPRECLLIKLQELT</sequence>
<protein>
    <submittedName>
        <fullName evidence="5">Uncharacterized protein</fullName>
    </submittedName>
</protein>
<dbReference type="SUPFAM" id="SSF48403">
    <property type="entry name" value="Ankyrin repeat"/>
    <property type="match status" value="1"/>
</dbReference>
<feature type="region of interest" description="Disordered" evidence="4">
    <location>
        <begin position="25"/>
        <end position="45"/>
    </location>
</feature>
<feature type="repeat" description="ANK" evidence="3">
    <location>
        <begin position="137"/>
        <end position="169"/>
    </location>
</feature>
<dbReference type="Proteomes" id="UP000265000">
    <property type="component" value="Unplaced"/>
</dbReference>
<reference evidence="5" key="1">
    <citation type="submission" date="2025-08" db="UniProtKB">
        <authorList>
            <consortium name="Ensembl"/>
        </authorList>
    </citation>
    <scope>IDENTIFICATION</scope>
</reference>